<dbReference type="RefSeq" id="WP_231144227.1">
    <property type="nucleotide sequence ID" value="NZ_CP088100.1"/>
</dbReference>
<dbReference type="EMBL" id="CP088100">
    <property type="protein sequence ID" value="UFW88447.1"/>
    <property type="molecule type" value="Genomic_DNA"/>
</dbReference>
<feature type="compositionally biased region" description="Polar residues" evidence="1">
    <location>
        <begin position="1"/>
        <end position="12"/>
    </location>
</feature>
<keyword evidence="3" id="KW-1185">Reference proteome</keyword>
<evidence type="ECO:0000313" key="3">
    <source>
        <dbReference type="Proteomes" id="UP001430990"/>
    </source>
</evidence>
<sequence length="328" mass="36130">MNIDSGESSSPFHQGEIDVQRRVGVAERMNDRGRGLIRTKMPDQHREFFSGLEYIFVGSSDQTGWPNPSVLFGSRGFVSSPDPQRLRIASLPHSFDLLSANLSVGASLGVLGIDLTNRRRNRINGTVVAIDESGFELAVVQSFGNCPQYIHTRNVRPTKNRTPDCIGPFKVETFELLDEDTRQFVGRASTFFVASCALNKDGTSFECDVSHRGGKSGFIDVADNQITVPDFAGNSFFNTLGNFSLNPKAGLIFVDFVTGDILSLLGTIELLWDDQSIGAFKGAQRAWRLQVFHGRKVQAAASRLIGELVEYSPKVLSTGTWQRSERST</sequence>
<organism evidence="2 3">
    <name type="scientific">Bradyrhizobium barranii</name>
    <dbReference type="NCBI Taxonomy" id="2992140"/>
    <lineage>
        <taxon>Bacteria</taxon>
        <taxon>Pseudomonadati</taxon>
        <taxon>Pseudomonadota</taxon>
        <taxon>Alphaproteobacteria</taxon>
        <taxon>Hyphomicrobiales</taxon>
        <taxon>Nitrobacteraceae</taxon>
        <taxon>Bradyrhizobium</taxon>
    </lineage>
</organism>
<evidence type="ECO:0000256" key="1">
    <source>
        <dbReference type="SAM" id="MobiDB-lite"/>
    </source>
</evidence>
<dbReference type="Proteomes" id="UP001430990">
    <property type="component" value="Chromosome"/>
</dbReference>
<evidence type="ECO:0000313" key="2">
    <source>
        <dbReference type="EMBL" id="UFW88447.1"/>
    </source>
</evidence>
<dbReference type="PANTHER" id="PTHR42815:SF2">
    <property type="entry name" value="FAD-BINDING, PUTATIVE (AFU_ORTHOLOGUE AFUA_6G07600)-RELATED"/>
    <property type="match status" value="1"/>
</dbReference>
<accession>A0ABY3QRE7</accession>
<dbReference type="InterPro" id="IPR012349">
    <property type="entry name" value="Split_barrel_FMN-bd"/>
</dbReference>
<dbReference type="PANTHER" id="PTHR42815">
    <property type="entry name" value="FAD-BINDING, PUTATIVE (AFU_ORTHOLOGUE AFUA_6G07600)-RELATED"/>
    <property type="match status" value="1"/>
</dbReference>
<gene>
    <name evidence="2" type="ORF">BjapCC829_08040</name>
</gene>
<reference evidence="2" key="1">
    <citation type="submission" date="2021-11" db="EMBL/GenBank/DDBJ databases">
        <title>Australian commercial rhizobial inoculants.</title>
        <authorList>
            <person name="Kohlmeier M.G."/>
            <person name="O'Hara G.W."/>
            <person name="Colombi E."/>
            <person name="Ramsay J.P."/>
            <person name="Terpolilli J."/>
        </authorList>
    </citation>
    <scope>NUCLEOTIDE SEQUENCE</scope>
    <source>
        <strain evidence="2">CC829</strain>
    </source>
</reference>
<feature type="region of interest" description="Disordered" evidence="1">
    <location>
        <begin position="1"/>
        <end position="20"/>
    </location>
</feature>
<dbReference type="SUPFAM" id="SSF50475">
    <property type="entry name" value="FMN-binding split barrel"/>
    <property type="match status" value="1"/>
</dbReference>
<name>A0ABY3QRE7_9BRAD</name>
<dbReference type="Gene3D" id="2.30.110.10">
    <property type="entry name" value="Electron Transport, Fmn-binding Protein, Chain A"/>
    <property type="match status" value="2"/>
</dbReference>
<proteinExistence type="predicted"/>
<protein>
    <submittedName>
        <fullName evidence="2">Pyridoxamine 5'-phosphate oxidase family protein</fullName>
    </submittedName>
</protein>